<accession>A0ABW1VHL4</accession>
<dbReference type="NCBIfam" id="NF006743">
    <property type="entry name" value="PRK09270.1-2"/>
    <property type="match status" value="1"/>
</dbReference>
<reference evidence="2" key="1">
    <citation type="journal article" date="2019" name="Int. J. Syst. Evol. Microbiol.">
        <title>The Global Catalogue of Microorganisms (GCM) 10K type strain sequencing project: providing services to taxonomists for standard genome sequencing and annotation.</title>
        <authorList>
            <consortium name="The Broad Institute Genomics Platform"/>
            <consortium name="The Broad Institute Genome Sequencing Center for Infectious Disease"/>
            <person name="Wu L."/>
            <person name="Ma J."/>
        </authorList>
    </citation>
    <scope>NUCLEOTIDE SEQUENCE [LARGE SCALE GENOMIC DNA]</scope>
    <source>
        <strain evidence="2">CCUG 43304</strain>
    </source>
</reference>
<dbReference type="SUPFAM" id="SSF52540">
    <property type="entry name" value="P-loop containing nucleoside triphosphate hydrolases"/>
    <property type="match status" value="1"/>
</dbReference>
<evidence type="ECO:0000313" key="2">
    <source>
        <dbReference type="Proteomes" id="UP001596306"/>
    </source>
</evidence>
<dbReference type="Pfam" id="PF03308">
    <property type="entry name" value="MeaB"/>
    <property type="match status" value="1"/>
</dbReference>
<keyword evidence="2" id="KW-1185">Reference proteome</keyword>
<dbReference type="PANTHER" id="PTHR10285">
    <property type="entry name" value="URIDINE KINASE"/>
    <property type="match status" value="1"/>
</dbReference>
<keyword evidence="1" id="KW-0808">Transferase</keyword>
<dbReference type="InterPro" id="IPR027417">
    <property type="entry name" value="P-loop_NTPase"/>
</dbReference>
<dbReference type="GO" id="GO:0016301">
    <property type="term" value="F:kinase activity"/>
    <property type="evidence" value="ECO:0007669"/>
    <property type="project" value="UniProtKB-KW"/>
</dbReference>
<proteinExistence type="predicted"/>
<organism evidence="1 2">
    <name type="scientific">Luethyella okanaganae</name>
    <dbReference type="NCBI Taxonomy" id="69372"/>
    <lineage>
        <taxon>Bacteria</taxon>
        <taxon>Bacillati</taxon>
        <taxon>Actinomycetota</taxon>
        <taxon>Actinomycetes</taxon>
        <taxon>Micrococcales</taxon>
        <taxon>Microbacteriaceae</taxon>
        <taxon>Luethyella</taxon>
    </lineage>
</organism>
<gene>
    <name evidence="1" type="ORF">ACFQB0_09610</name>
</gene>
<comment type="caution">
    <text evidence="1">The sequence shown here is derived from an EMBL/GenBank/DDBJ whole genome shotgun (WGS) entry which is preliminary data.</text>
</comment>
<sequence length="236" mass="25127">MTSTRVTPPTVDESVAQLVARVQKLATTGGRRILGITGTPGAGKSTLCEALLGALGAQAVLVGMDGFHLANAELERLGRRDRKGAPDTFDVDGYVALLARLRAQTSGTIYAPRFDRGLEESIGSAVPVSAAVPLVITEGNYLLHDGYGWEGVAAHLDESWHLDVASELRETRLVARRRSYGHTADAAVTWVRTVDEPNARVVETARDRAALVVRVTTILGPSKPTGRFTSDEGALS</sequence>
<dbReference type="Proteomes" id="UP001596306">
    <property type="component" value="Unassembled WGS sequence"/>
</dbReference>
<name>A0ABW1VHL4_9MICO</name>
<protein>
    <submittedName>
        <fullName evidence="1">Nucleoside/nucleotide kinase family protein</fullName>
    </submittedName>
</protein>
<dbReference type="Gene3D" id="3.40.50.300">
    <property type="entry name" value="P-loop containing nucleotide triphosphate hydrolases"/>
    <property type="match status" value="1"/>
</dbReference>
<dbReference type="EMBL" id="JBHSTP010000002">
    <property type="protein sequence ID" value="MFC6356362.1"/>
    <property type="molecule type" value="Genomic_DNA"/>
</dbReference>
<keyword evidence="1" id="KW-0418">Kinase</keyword>
<dbReference type="RefSeq" id="WP_386730678.1">
    <property type="nucleotide sequence ID" value="NZ_JBHSTP010000002.1"/>
</dbReference>
<evidence type="ECO:0000313" key="1">
    <source>
        <dbReference type="EMBL" id="MFC6356362.1"/>
    </source>
</evidence>